<dbReference type="GO" id="GO:0022857">
    <property type="term" value="F:transmembrane transporter activity"/>
    <property type="evidence" value="ECO:0007669"/>
    <property type="project" value="InterPro"/>
</dbReference>
<feature type="transmembrane region" description="Helical" evidence="1">
    <location>
        <begin position="6"/>
        <end position="26"/>
    </location>
</feature>
<dbReference type="RefSeq" id="WP_212934192.1">
    <property type="nucleotide sequence ID" value="NZ_BORC01000006.1"/>
</dbReference>
<evidence type="ECO:0000256" key="1">
    <source>
        <dbReference type="SAM" id="Phobius"/>
    </source>
</evidence>
<proteinExistence type="predicted"/>
<feature type="transmembrane region" description="Helical" evidence="1">
    <location>
        <begin position="38"/>
        <end position="60"/>
    </location>
</feature>
<keyword evidence="1" id="KW-1133">Transmembrane helix</keyword>
<comment type="caution">
    <text evidence="2">The sequence shown here is derived from an EMBL/GenBank/DDBJ whole genome shotgun (WGS) entry which is preliminary data.</text>
</comment>
<evidence type="ECO:0008006" key="4">
    <source>
        <dbReference type="Google" id="ProtNLM"/>
    </source>
</evidence>
<feature type="transmembrane region" description="Helical" evidence="1">
    <location>
        <begin position="98"/>
        <end position="118"/>
    </location>
</feature>
<feature type="transmembrane region" description="Helical" evidence="1">
    <location>
        <begin position="124"/>
        <end position="144"/>
    </location>
</feature>
<accession>A0A919WKQ1</accession>
<evidence type="ECO:0000313" key="3">
    <source>
        <dbReference type="Proteomes" id="UP000682111"/>
    </source>
</evidence>
<dbReference type="InterPro" id="IPR024529">
    <property type="entry name" value="ECF_trnsprt_substrate-spec"/>
</dbReference>
<reference evidence="2" key="1">
    <citation type="submission" date="2021-03" db="EMBL/GenBank/DDBJ databases">
        <title>Antimicrobial resistance genes in bacteria isolated from Japanese honey, and their potential for conferring macrolide and lincosamide resistance in the American foulbrood pathogen Paenibacillus larvae.</title>
        <authorList>
            <person name="Okamoto M."/>
            <person name="Kumagai M."/>
            <person name="Kanamori H."/>
            <person name="Takamatsu D."/>
        </authorList>
    </citation>
    <scope>NUCLEOTIDE SEQUENCE</scope>
    <source>
        <strain evidence="2">J27TS8</strain>
    </source>
</reference>
<keyword evidence="3" id="KW-1185">Reference proteome</keyword>
<dbReference type="Proteomes" id="UP000682111">
    <property type="component" value="Unassembled WGS sequence"/>
</dbReference>
<name>A0A919WKQ1_9BACI</name>
<evidence type="ECO:0000313" key="2">
    <source>
        <dbReference type="EMBL" id="GIN63497.1"/>
    </source>
</evidence>
<organism evidence="2 3">
    <name type="scientific">Robertmurraya siralis</name>
    <dbReference type="NCBI Taxonomy" id="77777"/>
    <lineage>
        <taxon>Bacteria</taxon>
        <taxon>Bacillati</taxon>
        <taxon>Bacillota</taxon>
        <taxon>Bacilli</taxon>
        <taxon>Bacillales</taxon>
        <taxon>Bacillaceae</taxon>
        <taxon>Robertmurraya</taxon>
    </lineage>
</organism>
<protein>
    <recommendedName>
        <fullName evidence="4">ECF transporter S component</fullName>
    </recommendedName>
</protein>
<sequence>MNGRKISLLAVFIGLSVVGASIKIPAIIGSVALDAFPALLAAVFFGGAPGAVVAAFGHLVSALLGGMPMGPLHFIVAVEMGVLAFSFAYMWKRKWLASVFFVFGNTVLAPLPFIYFYGLAFYSALLPSLLIGSLVNTVVALLLIPRLHSFFKGVYDKGAVKG</sequence>
<gene>
    <name evidence="2" type="ORF">J27TS8_34900</name>
</gene>
<dbReference type="Gene3D" id="1.10.1760.20">
    <property type="match status" value="1"/>
</dbReference>
<keyword evidence="1" id="KW-0472">Membrane</keyword>
<dbReference type="AlphaFoldDB" id="A0A919WKQ1"/>
<dbReference type="Pfam" id="PF12822">
    <property type="entry name" value="ECF_trnsprt"/>
    <property type="match status" value="1"/>
</dbReference>
<keyword evidence="1" id="KW-0812">Transmembrane</keyword>
<feature type="transmembrane region" description="Helical" evidence="1">
    <location>
        <begin position="72"/>
        <end position="91"/>
    </location>
</feature>
<dbReference type="EMBL" id="BORC01000006">
    <property type="protein sequence ID" value="GIN63497.1"/>
    <property type="molecule type" value="Genomic_DNA"/>
</dbReference>